<dbReference type="SUPFAM" id="SSF55486">
    <property type="entry name" value="Metalloproteases ('zincins'), catalytic domain"/>
    <property type="match status" value="1"/>
</dbReference>
<feature type="region of interest" description="Disordered" evidence="4">
    <location>
        <begin position="292"/>
        <end position="358"/>
    </location>
</feature>
<feature type="compositionally biased region" description="Basic and acidic residues" evidence="4">
    <location>
        <begin position="296"/>
        <end position="306"/>
    </location>
</feature>
<accession>A0A0D2EL02</accession>
<dbReference type="AlphaFoldDB" id="A0A0D2EL02"/>
<dbReference type="EMBL" id="KN847319">
    <property type="protein sequence ID" value="KIW56118.1"/>
    <property type="molecule type" value="Genomic_DNA"/>
</dbReference>
<evidence type="ECO:0000256" key="4">
    <source>
        <dbReference type="SAM" id="MobiDB-lite"/>
    </source>
</evidence>
<feature type="domain" description="Putative peptidase" evidence="5">
    <location>
        <begin position="61"/>
        <end position="298"/>
    </location>
</feature>
<proteinExistence type="inferred from homology"/>
<name>A0A0D2EL02_9EURO</name>
<dbReference type="OrthoDB" id="4689212at2759"/>
<sequence>MRCNHAYDRPIEQVSVEHHEYINLLPNQHPGVEYAPPQQFSFCSRHLVTCSIIMPALHNALLLTLAAAASAAPAPLIARQQAPINTTSEAWDTGAVTEFPIHSSCNATQARQIATGLNETIELAEHAKDHILRWGNESEIYQKYFGDRPPYEAIGAYEIIVNGDKKKMLFRCDNPDGNCALEGWGGHWRGENATDETVICDLSYETRRSLTQMCALGYNVADSPTNTFWASDLMHRLYHIPAIGGDYIGHFADDYHEVLELAEGNNTDSTHDSDTLQYFALEAYAYDIAVPGEGCPGEHSEHDHSSDASATASSVGTSATAAPAPASTTGSPTVSQAPSTASLPANCHTHEGGDVHCT</sequence>
<feature type="compositionally biased region" description="Low complexity" evidence="4">
    <location>
        <begin position="307"/>
        <end position="335"/>
    </location>
</feature>
<dbReference type="HOGENOM" id="CLU_048223_0_0_1"/>
<dbReference type="InterPro" id="IPR024079">
    <property type="entry name" value="MetalloPept_cat_dom_sf"/>
</dbReference>
<dbReference type="GeneID" id="25326709"/>
<evidence type="ECO:0000256" key="1">
    <source>
        <dbReference type="ARBA" id="ARBA00022729"/>
    </source>
</evidence>
<evidence type="ECO:0000256" key="3">
    <source>
        <dbReference type="ARBA" id="ARBA00060890"/>
    </source>
</evidence>
<dbReference type="Pfam" id="PF13933">
    <property type="entry name" value="HRXXH"/>
    <property type="match status" value="1"/>
</dbReference>
<dbReference type="GO" id="GO:0008237">
    <property type="term" value="F:metallopeptidase activity"/>
    <property type="evidence" value="ECO:0007669"/>
    <property type="project" value="InterPro"/>
</dbReference>
<dbReference type="PANTHER" id="PTHR39399">
    <property type="entry name" value="PROTEIN ZPS1"/>
    <property type="match status" value="1"/>
</dbReference>
<dbReference type="CDD" id="cd11307">
    <property type="entry name" value="M35_Asp_f2_like"/>
    <property type="match status" value="1"/>
</dbReference>
<evidence type="ECO:0000259" key="5">
    <source>
        <dbReference type="Pfam" id="PF13933"/>
    </source>
</evidence>
<dbReference type="GO" id="GO:0005178">
    <property type="term" value="F:integrin binding"/>
    <property type="evidence" value="ECO:0007669"/>
    <property type="project" value="TreeGrafter"/>
</dbReference>
<dbReference type="InterPro" id="IPR029482">
    <property type="entry name" value="HRXXH"/>
</dbReference>
<comment type="similarity">
    <text evidence="3">Belongs to the ZPS1 family.</text>
</comment>
<protein>
    <recommendedName>
        <fullName evidence="5">Putative peptidase domain-containing protein</fullName>
    </recommendedName>
</protein>
<dbReference type="Gene3D" id="3.40.390.10">
    <property type="entry name" value="Collagenase (Catalytic Domain)"/>
    <property type="match status" value="1"/>
</dbReference>
<organism evidence="6 7">
    <name type="scientific">Exophiala xenobiotica</name>
    <dbReference type="NCBI Taxonomy" id="348802"/>
    <lineage>
        <taxon>Eukaryota</taxon>
        <taxon>Fungi</taxon>
        <taxon>Dikarya</taxon>
        <taxon>Ascomycota</taxon>
        <taxon>Pezizomycotina</taxon>
        <taxon>Eurotiomycetes</taxon>
        <taxon>Chaetothyriomycetidae</taxon>
        <taxon>Chaetothyriales</taxon>
        <taxon>Herpotrichiellaceae</taxon>
        <taxon>Exophiala</taxon>
    </lineage>
</organism>
<feature type="compositionally biased region" description="Basic and acidic residues" evidence="4">
    <location>
        <begin position="348"/>
        <end position="358"/>
    </location>
</feature>
<reference evidence="6 7" key="1">
    <citation type="submission" date="2015-01" db="EMBL/GenBank/DDBJ databases">
        <title>The Genome Sequence of Exophiala xenobiotica CBS118157.</title>
        <authorList>
            <consortium name="The Broad Institute Genomics Platform"/>
            <person name="Cuomo C."/>
            <person name="de Hoog S."/>
            <person name="Gorbushina A."/>
            <person name="Stielow B."/>
            <person name="Teixiera M."/>
            <person name="Abouelleil A."/>
            <person name="Chapman S.B."/>
            <person name="Priest M."/>
            <person name="Young S.K."/>
            <person name="Wortman J."/>
            <person name="Nusbaum C."/>
            <person name="Birren B."/>
        </authorList>
    </citation>
    <scope>NUCLEOTIDE SEQUENCE [LARGE SCALE GENOMIC DNA]</scope>
    <source>
        <strain evidence="6 7">CBS 118157</strain>
    </source>
</reference>
<dbReference type="Proteomes" id="UP000054342">
    <property type="component" value="Unassembled WGS sequence"/>
</dbReference>
<dbReference type="GO" id="GO:0008270">
    <property type="term" value="F:zinc ion binding"/>
    <property type="evidence" value="ECO:0007669"/>
    <property type="project" value="TreeGrafter"/>
</dbReference>
<dbReference type="RefSeq" id="XP_013316702.1">
    <property type="nucleotide sequence ID" value="XM_013461248.1"/>
</dbReference>
<dbReference type="FunFam" id="3.40.390.10:FF:000043">
    <property type="entry name" value="Major allergen Asp F2"/>
    <property type="match status" value="1"/>
</dbReference>
<dbReference type="InterPro" id="IPR039124">
    <property type="entry name" value="PRA1-like"/>
</dbReference>
<dbReference type="STRING" id="348802.A0A0D2EL02"/>
<dbReference type="GO" id="GO:0009986">
    <property type="term" value="C:cell surface"/>
    <property type="evidence" value="ECO:0007669"/>
    <property type="project" value="TreeGrafter"/>
</dbReference>
<keyword evidence="2" id="KW-0325">Glycoprotein</keyword>
<dbReference type="GO" id="GO:0005576">
    <property type="term" value="C:extracellular region"/>
    <property type="evidence" value="ECO:0007669"/>
    <property type="project" value="TreeGrafter"/>
</dbReference>
<dbReference type="GO" id="GO:0009277">
    <property type="term" value="C:fungal-type cell wall"/>
    <property type="evidence" value="ECO:0007669"/>
    <property type="project" value="TreeGrafter"/>
</dbReference>
<evidence type="ECO:0000313" key="6">
    <source>
        <dbReference type="EMBL" id="KIW56118.1"/>
    </source>
</evidence>
<keyword evidence="1" id="KW-0732">Signal</keyword>
<evidence type="ECO:0000256" key="2">
    <source>
        <dbReference type="ARBA" id="ARBA00023180"/>
    </source>
</evidence>
<evidence type="ECO:0000313" key="7">
    <source>
        <dbReference type="Proteomes" id="UP000054342"/>
    </source>
</evidence>
<dbReference type="PANTHER" id="PTHR39399:SF1">
    <property type="entry name" value="PROTEIN ZPS1"/>
    <property type="match status" value="1"/>
</dbReference>
<keyword evidence="7" id="KW-1185">Reference proteome</keyword>
<gene>
    <name evidence="6" type="ORF">PV05_04801</name>
</gene>